<keyword evidence="2" id="KW-1185">Reference proteome</keyword>
<dbReference type="EMBL" id="CDNC01000049">
    <property type="protein sequence ID" value="CEM63161.1"/>
    <property type="molecule type" value="Genomic_DNA"/>
</dbReference>
<dbReference type="Proteomes" id="UP000042527">
    <property type="component" value="Unassembled WGS sequence"/>
</dbReference>
<proteinExistence type="predicted"/>
<evidence type="ECO:0000313" key="1">
    <source>
        <dbReference type="EMBL" id="CEM63161.1"/>
    </source>
</evidence>
<gene>
    <name evidence="1" type="ORF">TPHV1_70024</name>
</gene>
<organism evidence="1 2">
    <name type="scientific">Treponema phagedenis</name>
    <dbReference type="NCBI Taxonomy" id="162"/>
    <lineage>
        <taxon>Bacteria</taxon>
        <taxon>Pseudomonadati</taxon>
        <taxon>Spirochaetota</taxon>
        <taxon>Spirochaetia</taxon>
        <taxon>Spirochaetales</taxon>
        <taxon>Treponemataceae</taxon>
        <taxon>Treponema</taxon>
    </lineage>
</organism>
<evidence type="ECO:0000313" key="2">
    <source>
        <dbReference type="Proteomes" id="UP000042527"/>
    </source>
</evidence>
<accession>A0A0B7H2H0</accession>
<name>A0A0B7H2H0_TREPH</name>
<dbReference type="AlphaFoldDB" id="A0A0B7H2H0"/>
<sequence length="41" mass="4583">MLKGITSKSQSQLACEKLGIEGILAHQKHVWNTCFSIKKII</sequence>
<reference evidence="2" key="1">
    <citation type="submission" date="2015-01" db="EMBL/GenBank/DDBJ databases">
        <authorList>
            <person name="Manzoor Shahid"/>
            <person name="Zubair Saima"/>
        </authorList>
    </citation>
    <scope>NUCLEOTIDE SEQUENCE [LARGE SCALE GENOMIC DNA]</scope>
    <source>
        <strain evidence="2">V1</strain>
    </source>
</reference>
<protein>
    <submittedName>
        <fullName evidence="1">Uncharacterized protein</fullName>
    </submittedName>
</protein>